<dbReference type="CDD" id="cd00077">
    <property type="entry name" value="HDc"/>
    <property type="match status" value="1"/>
</dbReference>
<name>A0A6M1SL44_9HYPH</name>
<dbReference type="PANTHER" id="PTHR46246">
    <property type="entry name" value="GUANOSINE-3',5'-BIS(DIPHOSPHATE) 3'-PYROPHOSPHOHYDROLASE MESH1"/>
    <property type="match status" value="1"/>
</dbReference>
<reference evidence="2 3" key="1">
    <citation type="submission" date="2020-02" db="EMBL/GenBank/DDBJ databases">
        <authorList>
            <person name="Khan S.A."/>
            <person name="Jeon C.O."/>
            <person name="Chun B.H."/>
        </authorList>
    </citation>
    <scope>NUCLEOTIDE SEQUENCE [LARGE SCALE GENOMIC DNA]</scope>
    <source>
        <strain evidence="2 3">H239</strain>
    </source>
</reference>
<keyword evidence="3" id="KW-1185">Reference proteome</keyword>
<dbReference type="EMBL" id="JAALFG010000002">
    <property type="protein sequence ID" value="NGP17850.1"/>
    <property type="molecule type" value="Genomic_DNA"/>
</dbReference>
<sequence>MGAFDERARAFAAAAHGSIGQLRKYTGEPYIVHPIAVAEIVRTVPHSEEMIAAAFLHDVVEDTPVTIEEIAAEFGPVVADLVSWLTDVSKPEDGNRRTRKHMDLLHTAKAPAAAKTIKLADLIDNTKSIARHDPSFWSVYRREKMALLEALKEGDAALWKEAASQTRR</sequence>
<reference evidence="2 3" key="2">
    <citation type="submission" date="2020-03" db="EMBL/GenBank/DDBJ databases">
        <title>Devosia chinhatensis sp. nov., isolated from a hexachlorocyclohexane (HCH) dump site in India.</title>
        <authorList>
            <person name="Kumar M."/>
            <person name="Lal R."/>
        </authorList>
    </citation>
    <scope>NUCLEOTIDE SEQUENCE [LARGE SCALE GENOMIC DNA]</scope>
    <source>
        <strain evidence="2 3">H239</strain>
    </source>
</reference>
<accession>A0A6M1SL44</accession>
<protein>
    <submittedName>
        <fullName evidence="2">HD domain-containing protein</fullName>
    </submittedName>
</protein>
<dbReference type="InterPro" id="IPR052194">
    <property type="entry name" value="MESH1"/>
</dbReference>
<evidence type="ECO:0000313" key="3">
    <source>
        <dbReference type="Proteomes" id="UP000474802"/>
    </source>
</evidence>
<dbReference type="SMART" id="SM00471">
    <property type="entry name" value="HDc"/>
    <property type="match status" value="1"/>
</dbReference>
<comment type="caution">
    <text evidence="2">The sequence shown here is derived from an EMBL/GenBank/DDBJ whole genome shotgun (WGS) entry which is preliminary data.</text>
</comment>
<dbReference type="PANTHER" id="PTHR46246:SF1">
    <property type="entry name" value="GUANOSINE-3',5'-BIS(DIPHOSPHATE) 3'-PYROPHOSPHOHYDROLASE MESH1"/>
    <property type="match status" value="1"/>
</dbReference>
<feature type="domain" description="HD/PDEase" evidence="1">
    <location>
        <begin position="26"/>
        <end position="135"/>
    </location>
</feature>
<evidence type="ECO:0000313" key="2">
    <source>
        <dbReference type="EMBL" id="NGP17850.1"/>
    </source>
</evidence>
<dbReference type="InterPro" id="IPR003607">
    <property type="entry name" value="HD/PDEase_dom"/>
</dbReference>
<organism evidence="2 3">
    <name type="scientific">Devosia aurantiaca</name>
    <dbReference type="NCBI Taxonomy" id="2714858"/>
    <lineage>
        <taxon>Bacteria</taxon>
        <taxon>Pseudomonadati</taxon>
        <taxon>Pseudomonadota</taxon>
        <taxon>Alphaproteobacteria</taxon>
        <taxon>Hyphomicrobiales</taxon>
        <taxon>Devosiaceae</taxon>
        <taxon>Devosia</taxon>
    </lineage>
</organism>
<dbReference type="RefSeq" id="WP_164534098.1">
    <property type="nucleotide sequence ID" value="NZ_JAALFG010000002.1"/>
</dbReference>
<dbReference type="Proteomes" id="UP000474802">
    <property type="component" value="Unassembled WGS sequence"/>
</dbReference>
<proteinExistence type="predicted"/>
<dbReference type="GO" id="GO:0008893">
    <property type="term" value="F:guanosine-3',5'-bis(diphosphate) 3'-diphosphatase activity"/>
    <property type="evidence" value="ECO:0007669"/>
    <property type="project" value="TreeGrafter"/>
</dbReference>
<dbReference type="Pfam" id="PF13328">
    <property type="entry name" value="HD_4"/>
    <property type="match status" value="1"/>
</dbReference>
<gene>
    <name evidence="2" type="ORF">G5575_09450</name>
</gene>
<dbReference type="Gene3D" id="1.10.3210.10">
    <property type="entry name" value="Hypothetical protein af1432"/>
    <property type="match status" value="1"/>
</dbReference>
<dbReference type="AlphaFoldDB" id="A0A6M1SL44"/>
<dbReference type="SUPFAM" id="SSF109604">
    <property type="entry name" value="HD-domain/PDEase-like"/>
    <property type="match status" value="1"/>
</dbReference>
<evidence type="ECO:0000259" key="1">
    <source>
        <dbReference type="SMART" id="SM00471"/>
    </source>
</evidence>